<name>D4YVF9_9LACO</name>
<evidence type="ECO:0008006" key="3">
    <source>
        <dbReference type="Google" id="ProtNLM"/>
    </source>
</evidence>
<gene>
    <name evidence="1" type="ORF">HMPREF0493_1520</name>
</gene>
<protein>
    <recommendedName>
        <fullName evidence="3">GyrI-like small molecule binding domain-containing protein</fullName>
    </recommendedName>
</protein>
<dbReference type="AlphaFoldDB" id="D4YVF9"/>
<accession>D4YVF9</accession>
<sequence length="158" mass="18665">MAKKEIESLTFIGRPFPYTMMDDQKTFGKVNMQMENDEDFQKFLKENGFENQRSSMFVFGPESFMYWYGIVTNKDIETPKSMMKYVLPKGEIAEEESDAQLNYFSLPTHYLVETFFKKLMKENISVFQNPGDSDTPYLVQDLNLDSKKLKQFWYLSAK</sequence>
<dbReference type="OrthoDB" id="2305429at2"/>
<dbReference type="EMBL" id="ADNY01000066">
    <property type="protein sequence ID" value="EFG54755.1"/>
    <property type="molecule type" value="Genomic_DNA"/>
</dbReference>
<dbReference type="Proteomes" id="UP000004069">
    <property type="component" value="Unassembled WGS sequence"/>
</dbReference>
<dbReference type="PATRIC" id="fig|585524.9.peg.698"/>
<reference evidence="1 2" key="1">
    <citation type="submission" date="2010-04" db="EMBL/GenBank/DDBJ databases">
        <authorList>
            <person name="Muzny D."/>
            <person name="Qin X."/>
            <person name="Deng J."/>
            <person name="Jiang H."/>
            <person name="Liu Y."/>
            <person name="Qu J."/>
            <person name="Song X.-Z."/>
            <person name="Zhang L."/>
            <person name="Thornton R."/>
            <person name="Coyle M."/>
            <person name="Francisco L."/>
            <person name="Jackson L."/>
            <person name="Javaid M."/>
            <person name="Korchina V."/>
            <person name="Kovar C."/>
            <person name="Mata R."/>
            <person name="Mathew T."/>
            <person name="Ngo R."/>
            <person name="Nguyen L."/>
            <person name="Nguyen N."/>
            <person name="Okwuonu G."/>
            <person name="Ongeri F."/>
            <person name="Pham C."/>
            <person name="Simmons D."/>
            <person name="Wilczek-Boney K."/>
            <person name="Hale W."/>
            <person name="Jakkamsetti A."/>
            <person name="Pham P."/>
            <person name="Ruth R."/>
            <person name="San Lucas F."/>
            <person name="Warren J."/>
            <person name="Zhang J."/>
            <person name="Zhao Z."/>
            <person name="Zhou C."/>
            <person name="Zhu D."/>
            <person name="Lee S."/>
            <person name="Bess C."/>
            <person name="Blankenburg K."/>
            <person name="Forbes L."/>
            <person name="Fu Q."/>
            <person name="Gubbala S."/>
            <person name="Hirani K."/>
            <person name="Jayaseelan J.C."/>
            <person name="Lara F."/>
            <person name="Munidasa M."/>
            <person name="Palculict T."/>
            <person name="Patil S."/>
            <person name="Pu L.-L."/>
            <person name="Saada N."/>
            <person name="Tang L."/>
            <person name="Weissenberger G."/>
            <person name="Zhu Y."/>
            <person name="Hemphill L."/>
            <person name="Shang Y."/>
            <person name="Youmans B."/>
            <person name="Ayvaz T."/>
            <person name="Ross M."/>
            <person name="Santibanez J."/>
            <person name="Aqrawi P."/>
            <person name="Gross S."/>
            <person name="Joshi V."/>
            <person name="Fowler G."/>
            <person name="Nazareth L."/>
            <person name="Reid J."/>
            <person name="Worley K."/>
            <person name="Petrosino J."/>
            <person name="Highlander S."/>
            <person name="Gibbs R."/>
        </authorList>
    </citation>
    <scope>NUCLEOTIDE SEQUENCE [LARGE SCALE GENOMIC DNA]</scope>
    <source>
        <strain evidence="1 2">DSM 11664</strain>
    </source>
</reference>
<proteinExistence type="predicted"/>
<organism evidence="1 2">
    <name type="scientific">Lactobacillus amylolyticus DSM 11664</name>
    <dbReference type="NCBI Taxonomy" id="585524"/>
    <lineage>
        <taxon>Bacteria</taxon>
        <taxon>Bacillati</taxon>
        <taxon>Bacillota</taxon>
        <taxon>Bacilli</taxon>
        <taxon>Lactobacillales</taxon>
        <taxon>Lactobacillaceae</taxon>
        <taxon>Lactobacillus</taxon>
    </lineage>
</organism>
<dbReference type="eggNOG" id="ENOG50309TR">
    <property type="taxonomic scope" value="Bacteria"/>
</dbReference>
<comment type="caution">
    <text evidence="1">The sequence shown here is derived from an EMBL/GenBank/DDBJ whole genome shotgun (WGS) entry which is preliminary data.</text>
</comment>
<dbReference type="RefSeq" id="WP_006352669.1">
    <property type="nucleotide sequence ID" value="NZ_ADNY01000066.1"/>
</dbReference>
<dbReference type="STRING" id="83683.B1745_04985"/>
<evidence type="ECO:0000313" key="2">
    <source>
        <dbReference type="Proteomes" id="UP000004069"/>
    </source>
</evidence>
<evidence type="ECO:0000313" key="1">
    <source>
        <dbReference type="EMBL" id="EFG54755.1"/>
    </source>
</evidence>
<keyword evidence="2" id="KW-1185">Reference proteome</keyword>